<evidence type="ECO:0000259" key="6">
    <source>
        <dbReference type="Pfam" id="PF00850"/>
    </source>
</evidence>
<keyword evidence="5" id="KW-0862">Zinc</keyword>
<dbReference type="GO" id="GO:0004407">
    <property type="term" value="F:histone deacetylase activity"/>
    <property type="evidence" value="ECO:0007669"/>
    <property type="project" value="TreeGrafter"/>
</dbReference>
<dbReference type="PANTHER" id="PTHR10625">
    <property type="entry name" value="HISTONE DEACETYLASE HDAC1-RELATED"/>
    <property type="match status" value="1"/>
</dbReference>
<evidence type="ECO:0000256" key="5">
    <source>
        <dbReference type="ARBA" id="ARBA00022833"/>
    </source>
</evidence>
<dbReference type="PRINTS" id="PR01270">
    <property type="entry name" value="HDASUPER"/>
</dbReference>
<dbReference type="SUPFAM" id="SSF52768">
    <property type="entry name" value="Arginase/deacetylase"/>
    <property type="match status" value="1"/>
</dbReference>
<evidence type="ECO:0000313" key="8">
    <source>
        <dbReference type="Proteomes" id="UP000051017"/>
    </source>
</evidence>
<evidence type="ECO:0000256" key="1">
    <source>
        <dbReference type="ARBA" id="ARBA00001947"/>
    </source>
</evidence>
<proteinExistence type="inferred from homology"/>
<organism evidence="7 8">
    <name type="scientific">Acidimicrobiia bacterium BACL6 MAG-120924-bin43</name>
    <dbReference type="NCBI Taxonomy" id="1655583"/>
    <lineage>
        <taxon>Bacteria</taxon>
        <taxon>Bacillati</taxon>
        <taxon>Actinomycetota</taxon>
        <taxon>Acidimicrobiia</taxon>
        <taxon>acIV cluster</taxon>
    </lineage>
</organism>
<dbReference type="GO" id="GO:0046872">
    <property type="term" value="F:metal ion binding"/>
    <property type="evidence" value="ECO:0007669"/>
    <property type="project" value="UniProtKB-KW"/>
</dbReference>
<comment type="similarity">
    <text evidence="2">Belongs to the histone deacetylase family.</text>
</comment>
<dbReference type="GO" id="GO:0040029">
    <property type="term" value="P:epigenetic regulation of gene expression"/>
    <property type="evidence" value="ECO:0007669"/>
    <property type="project" value="TreeGrafter"/>
</dbReference>
<dbReference type="Pfam" id="PF00850">
    <property type="entry name" value="Hist_deacetyl"/>
    <property type="match status" value="1"/>
</dbReference>
<evidence type="ECO:0000256" key="2">
    <source>
        <dbReference type="ARBA" id="ARBA00005947"/>
    </source>
</evidence>
<dbReference type="AlphaFoldDB" id="A0A0R2QEE4"/>
<evidence type="ECO:0000313" key="7">
    <source>
        <dbReference type="EMBL" id="KRO47483.1"/>
    </source>
</evidence>
<dbReference type="PANTHER" id="PTHR10625:SF17">
    <property type="entry name" value="HISTONE DEACETYLASE 8"/>
    <property type="match status" value="1"/>
</dbReference>
<dbReference type="InterPro" id="IPR000286">
    <property type="entry name" value="HDACs"/>
</dbReference>
<reference evidence="7 8" key="1">
    <citation type="submission" date="2015-10" db="EMBL/GenBank/DDBJ databases">
        <title>Metagenome-Assembled Genomes uncover a global brackish microbiome.</title>
        <authorList>
            <person name="Hugerth L.W."/>
            <person name="Larsson J."/>
            <person name="Alneberg J."/>
            <person name="Lindh M.V."/>
            <person name="Legrand C."/>
            <person name="Pinhassi J."/>
            <person name="Andersson A.F."/>
        </authorList>
    </citation>
    <scope>NUCLEOTIDE SEQUENCE [LARGE SCALE GENOMIC DNA]</scope>
    <source>
        <strain evidence="7">BACL6 MAG-120924-bin43</strain>
    </source>
</reference>
<sequence>MKVVYTPEHMGHNPHTEIAASRSASPFEHIGRAEAIKETLINDSSMEFLSPTEWGTEPIDAVHTPGLNKFLMTAWADYQREMRPSHEVVPDFFYRPSLRQAMSQIEEPAAVNARLGWWCFETTTPLTEGTYTAARAAVDTALTTTKLVLDGESYAYGLCRPPGHHATTDLYGGYCFFNNAAIAAQHVATTTGTKVTVLDVDYHHGNGTQEIFYERDDVQYVSLHGDPQRAYPYFTGFSDEQGSGKGRGSNFNIPLAARTEDDFFISALDKACSAITKFGPSMVIVSLGLDTFFTDPISDLSVTQDGFKRSGDLVRQMGLPTVVLQEGGYDVDALGNNVQAWLHGLAAS</sequence>
<keyword evidence="4" id="KW-0378">Hydrolase</keyword>
<gene>
    <name evidence="7" type="ORF">ABR75_04440</name>
</gene>
<keyword evidence="3" id="KW-0479">Metal-binding</keyword>
<dbReference type="Proteomes" id="UP000051017">
    <property type="component" value="Unassembled WGS sequence"/>
</dbReference>
<dbReference type="GO" id="GO:0016787">
    <property type="term" value="F:hydrolase activity"/>
    <property type="evidence" value="ECO:0007669"/>
    <property type="project" value="UniProtKB-KW"/>
</dbReference>
<dbReference type="InterPro" id="IPR037138">
    <property type="entry name" value="His_deacetylse_dom_sf"/>
</dbReference>
<evidence type="ECO:0000256" key="3">
    <source>
        <dbReference type="ARBA" id="ARBA00022723"/>
    </source>
</evidence>
<comment type="caution">
    <text evidence="7">The sequence shown here is derived from an EMBL/GenBank/DDBJ whole genome shotgun (WGS) entry which is preliminary data.</text>
</comment>
<dbReference type="CDD" id="cd10001">
    <property type="entry name" value="HDAC_classII_APAH"/>
    <property type="match status" value="1"/>
</dbReference>
<dbReference type="Gene3D" id="3.40.800.20">
    <property type="entry name" value="Histone deacetylase domain"/>
    <property type="match status" value="1"/>
</dbReference>
<comment type="cofactor">
    <cofactor evidence="1">
        <name>Zn(2+)</name>
        <dbReference type="ChEBI" id="CHEBI:29105"/>
    </cofactor>
</comment>
<dbReference type="InterPro" id="IPR023801">
    <property type="entry name" value="His_deacetylse_dom"/>
</dbReference>
<protein>
    <recommendedName>
        <fullName evidence="6">Histone deacetylase domain-containing protein</fullName>
    </recommendedName>
</protein>
<accession>A0A0R2QEE4</accession>
<evidence type="ECO:0000256" key="4">
    <source>
        <dbReference type="ARBA" id="ARBA00022801"/>
    </source>
</evidence>
<dbReference type="EMBL" id="LIBJ01000156">
    <property type="protein sequence ID" value="KRO47483.1"/>
    <property type="molecule type" value="Genomic_DNA"/>
</dbReference>
<feature type="domain" description="Histone deacetylase" evidence="6">
    <location>
        <begin position="29"/>
        <end position="343"/>
    </location>
</feature>
<dbReference type="InterPro" id="IPR023696">
    <property type="entry name" value="Ureohydrolase_dom_sf"/>
</dbReference>
<name>A0A0R2QEE4_9ACTN</name>